<dbReference type="UniPathway" id="UPA00050">
    <property type="reaction ID" value="UER00063"/>
</dbReference>
<dbReference type="SUPFAM" id="SSF55347">
    <property type="entry name" value="Glyceraldehyde-3-phosphate dehydrogenase-like, C-terminal domain"/>
    <property type="match status" value="1"/>
</dbReference>
<evidence type="ECO:0000256" key="13">
    <source>
        <dbReference type="RuleBase" id="RU004171"/>
    </source>
</evidence>
<comment type="pathway">
    <text evidence="1">Amino-acid biosynthesis; L-threonine biosynthesis; L-threonine from L-aspartate: step 3/5.</text>
</comment>
<dbReference type="InterPro" id="IPR002912">
    <property type="entry name" value="ACT_dom"/>
</dbReference>
<evidence type="ECO:0000256" key="12">
    <source>
        <dbReference type="PIRSR" id="PIRSR000098-2"/>
    </source>
</evidence>
<evidence type="ECO:0000313" key="16">
    <source>
        <dbReference type="Proteomes" id="UP000218288"/>
    </source>
</evidence>
<keyword evidence="7" id="KW-0791">Threonine biosynthesis</keyword>
<dbReference type="GO" id="GO:0009086">
    <property type="term" value="P:methionine biosynthetic process"/>
    <property type="evidence" value="ECO:0007669"/>
    <property type="project" value="UniProtKB-KW"/>
</dbReference>
<keyword evidence="8 12" id="KW-0521">NADP</keyword>
<comment type="pathway">
    <text evidence="2">Amino-acid biosynthesis; L-methionine biosynthesis via de novo pathway; L-homoserine from L-aspartate: step 3/3.</text>
</comment>
<feature type="binding site" evidence="12">
    <location>
        <position position="192"/>
    </location>
    <ligand>
        <name>L-homoserine</name>
        <dbReference type="ChEBI" id="CHEBI:57476"/>
    </ligand>
</feature>
<dbReference type="Gene3D" id="3.30.70.260">
    <property type="match status" value="1"/>
</dbReference>
<dbReference type="Pfam" id="PF03447">
    <property type="entry name" value="NAD_binding_3"/>
    <property type="match status" value="1"/>
</dbReference>
<dbReference type="InterPro" id="IPR005106">
    <property type="entry name" value="Asp/hSer_DH_NAD-bd"/>
</dbReference>
<evidence type="ECO:0000256" key="1">
    <source>
        <dbReference type="ARBA" id="ARBA00005056"/>
    </source>
</evidence>
<dbReference type="PANTHER" id="PTHR43331">
    <property type="entry name" value="HOMOSERINE DEHYDROGENASE"/>
    <property type="match status" value="1"/>
</dbReference>
<evidence type="ECO:0000313" key="15">
    <source>
        <dbReference type="EMBL" id="BAU90674.1"/>
    </source>
</evidence>
<evidence type="ECO:0000256" key="5">
    <source>
        <dbReference type="ARBA" id="ARBA00013376"/>
    </source>
</evidence>
<keyword evidence="9" id="KW-0560">Oxidoreductase</keyword>
<dbReference type="EMBL" id="AP014809">
    <property type="protein sequence ID" value="BAU90674.1"/>
    <property type="molecule type" value="Genomic_DNA"/>
</dbReference>
<feature type="binding site" evidence="12">
    <location>
        <position position="107"/>
    </location>
    <ligand>
        <name>NADPH</name>
        <dbReference type="ChEBI" id="CHEBI:57783"/>
    </ligand>
</feature>
<dbReference type="PROSITE" id="PS51671">
    <property type="entry name" value="ACT"/>
    <property type="match status" value="1"/>
</dbReference>
<dbReference type="OrthoDB" id="9808167at2"/>
<dbReference type="FunFam" id="3.30.360.10:FF:000005">
    <property type="entry name" value="Homoserine dehydrogenase"/>
    <property type="match status" value="1"/>
</dbReference>
<dbReference type="NCBIfam" id="NF004976">
    <property type="entry name" value="PRK06349.1"/>
    <property type="match status" value="1"/>
</dbReference>
<feature type="binding site" evidence="12">
    <location>
        <begin position="10"/>
        <end position="17"/>
    </location>
    <ligand>
        <name>NADP(+)</name>
        <dbReference type="ChEBI" id="CHEBI:58349"/>
    </ligand>
</feature>
<dbReference type="InterPro" id="IPR016204">
    <property type="entry name" value="HDH"/>
</dbReference>
<evidence type="ECO:0000256" key="6">
    <source>
        <dbReference type="ARBA" id="ARBA00022605"/>
    </source>
</evidence>
<evidence type="ECO:0000256" key="2">
    <source>
        <dbReference type="ARBA" id="ARBA00005062"/>
    </source>
</evidence>
<dbReference type="InterPro" id="IPR036291">
    <property type="entry name" value="NAD(P)-bd_dom_sf"/>
</dbReference>
<evidence type="ECO:0000256" key="8">
    <source>
        <dbReference type="ARBA" id="ARBA00022857"/>
    </source>
</evidence>
<dbReference type="CDD" id="cd04881">
    <property type="entry name" value="ACT_HSDH-Hom"/>
    <property type="match status" value="1"/>
</dbReference>
<feature type="active site" description="Proton donor" evidence="11">
    <location>
        <position position="207"/>
    </location>
</feature>
<evidence type="ECO:0000256" key="3">
    <source>
        <dbReference type="ARBA" id="ARBA00006753"/>
    </source>
</evidence>
<dbReference type="PIRSF" id="PIRSF000098">
    <property type="entry name" value="Homoser_dehydrog"/>
    <property type="match status" value="1"/>
</dbReference>
<dbReference type="RefSeq" id="WP_096484965.1">
    <property type="nucleotide sequence ID" value="NZ_AP014809.1"/>
</dbReference>
<comment type="similarity">
    <text evidence="3 13">Belongs to the homoserine dehydrogenase family.</text>
</comment>
<dbReference type="GO" id="GO:0050661">
    <property type="term" value="F:NADP binding"/>
    <property type="evidence" value="ECO:0007669"/>
    <property type="project" value="InterPro"/>
</dbReference>
<dbReference type="InterPro" id="IPR001342">
    <property type="entry name" value="HDH_cat"/>
</dbReference>
<evidence type="ECO:0000256" key="4">
    <source>
        <dbReference type="ARBA" id="ARBA00013213"/>
    </source>
</evidence>
<dbReference type="GO" id="GO:0009088">
    <property type="term" value="P:threonine biosynthetic process"/>
    <property type="evidence" value="ECO:0007669"/>
    <property type="project" value="UniProtKB-UniPathway"/>
</dbReference>
<evidence type="ECO:0000259" key="14">
    <source>
        <dbReference type="PROSITE" id="PS51671"/>
    </source>
</evidence>
<dbReference type="Pfam" id="PF00742">
    <property type="entry name" value="Homoserine_dh"/>
    <property type="match status" value="1"/>
</dbReference>
<dbReference type="PANTHER" id="PTHR43331:SF1">
    <property type="entry name" value="HOMOSERINE DEHYDROGENASE"/>
    <property type="match status" value="1"/>
</dbReference>
<sequence>MTQTLRLGIAGLGTVGASVLAMIARRAEALTAATGRTITVTAVSARDRSRDRGVDLSGLHWFDDPVELARSGEIDVFVELVGGSEGAAKAAVEAALGAGKHVVTANKALLAHHGAALARMAEERGVALAYEASVAGGIPVIKAIREGLSGNAISRVYGILNGTCNYILSRMEAEGLTFEACLKDAQALGYAEADPTFDVEGFDTAHKLAILTSLAFGVEIDAEGVSVEGISAIQPLDLTMADELGYRIKLLGVAQATAEGIEQRVHPTMVPKASAIAQVMGVTNAVSVDADAVGELTLIGPGAGGAATASAVVADITDVALGLVRPTFGQPVARLAAPRRVEMQRHEGGYYIRLTVHDRTGVAAGVATRMAEANISIESIVQRRSAKAASSDPQGLSGQPVPLVLITYAATEGNVREALAAIDRDGLLAEAPQLIRIERE</sequence>
<dbReference type="Pfam" id="PF01842">
    <property type="entry name" value="ACT"/>
    <property type="match status" value="1"/>
</dbReference>
<dbReference type="Proteomes" id="UP000218288">
    <property type="component" value="Chromosome"/>
</dbReference>
<dbReference type="AlphaFoldDB" id="A0A160PDT2"/>
<name>A0A160PDT2_9HYPH</name>
<proteinExistence type="inferred from homology"/>
<evidence type="ECO:0000256" key="10">
    <source>
        <dbReference type="ARBA" id="ARBA00023167"/>
    </source>
</evidence>
<dbReference type="InterPro" id="IPR019811">
    <property type="entry name" value="HDH_CS"/>
</dbReference>
<evidence type="ECO:0000256" key="11">
    <source>
        <dbReference type="PIRSR" id="PIRSR000098-1"/>
    </source>
</evidence>
<dbReference type="UniPathway" id="UPA00051">
    <property type="reaction ID" value="UER00465"/>
</dbReference>
<dbReference type="InterPro" id="IPR045865">
    <property type="entry name" value="ACT-like_dom_sf"/>
</dbReference>
<keyword evidence="6" id="KW-0028">Amino-acid biosynthesis</keyword>
<dbReference type="PROSITE" id="PS01042">
    <property type="entry name" value="HOMOSER_DHGENASE"/>
    <property type="match status" value="1"/>
</dbReference>
<keyword evidence="10" id="KW-0486">Methionine biosynthesis</keyword>
<dbReference type="SUPFAM" id="SSF51735">
    <property type="entry name" value="NAD(P)-binding Rossmann-fold domains"/>
    <property type="match status" value="1"/>
</dbReference>
<feature type="domain" description="ACT" evidence="14">
    <location>
        <begin position="351"/>
        <end position="440"/>
    </location>
</feature>
<protein>
    <recommendedName>
        <fullName evidence="5">Homoserine dehydrogenase</fullName>
        <ecNumber evidence="4">1.1.1.3</ecNumber>
    </recommendedName>
</protein>
<dbReference type="EC" id="1.1.1.3" evidence="4"/>
<organism evidence="15 16">
    <name type="scientific">Methylorubrum populi</name>
    <dbReference type="NCBI Taxonomy" id="223967"/>
    <lineage>
        <taxon>Bacteria</taxon>
        <taxon>Pseudomonadati</taxon>
        <taxon>Pseudomonadota</taxon>
        <taxon>Alphaproteobacteria</taxon>
        <taxon>Hyphomicrobiales</taxon>
        <taxon>Methylobacteriaceae</taxon>
        <taxon>Methylorubrum</taxon>
    </lineage>
</organism>
<dbReference type="SUPFAM" id="SSF55021">
    <property type="entry name" value="ACT-like"/>
    <property type="match status" value="1"/>
</dbReference>
<evidence type="ECO:0000256" key="7">
    <source>
        <dbReference type="ARBA" id="ARBA00022697"/>
    </source>
</evidence>
<dbReference type="GO" id="GO:0004412">
    <property type="term" value="F:homoserine dehydrogenase activity"/>
    <property type="evidence" value="ECO:0007669"/>
    <property type="project" value="UniProtKB-EC"/>
</dbReference>
<gene>
    <name evidence="15" type="ORF">MPPM_2069</name>
</gene>
<evidence type="ECO:0000256" key="9">
    <source>
        <dbReference type="ARBA" id="ARBA00023002"/>
    </source>
</evidence>
<accession>A0A160PDT2</accession>
<reference evidence="15 16" key="1">
    <citation type="journal article" date="2016" name="Genome Announc.">
        <title>Complete Genome Sequence of Methylobacterium populi P-1M, Isolated from Pink-Pigmented Household Biofilm.</title>
        <authorList>
            <person name="Morohoshi T."/>
            <person name="Ikeda T."/>
        </authorList>
    </citation>
    <scope>NUCLEOTIDE SEQUENCE [LARGE SCALE GENOMIC DNA]</scope>
    <source>
        <strain evidence="15 16">P-1M</strain>
    </source>
</reference>
<dbReference type="Gene3D" id="3.30.360.10">
    <property type="entry name" value="Dihydrodipicolinate Reductase, domain 2"/>
    <property type="match status" value="1"/>
</dbReference>
<dbReference type="Gene3D" id="3.40.50.720">
    <property type="entry name" value="NAD(P)-binding Rossmann-like Domain"/>
    <property type="match status" value="1"/>
</dbReference>